<evidence type="ECO:0000313" key="2">
    <source>
        <dbReference type="Proteomes" id="UP000239156"/>
    </source>
</evidence>
<accession>A0A2S4UY27</accession>
<sequence>MDGAHVGKILKSEKSRVYRSKTNGPGKGQRKRIESVGGEDVLFNSEVFGGSEALGGPVQPRRLQYGPGNISGRGLAGDFGIVLSGSYNKLFISHVQQQEIRKMKYLGTLIVAILCRLPELGSGPEPGCERTPHRHHQMRIYERPWRTRSGQCVFLKKNLEQKFM</sequence>
<protein>
    <submittedName>
        <fullName evidence="1">Uncharacterized protein</fullName>
    </submittedName>
</protein>
<evidence type="ECO:0000313" key="1">
    <source>
        <dbReference type="EMBL" id="POW02085.1"/>
    </source>
</evidence>
<dbReference type="VEuPathDB" id="FungiDB:PSHT_09935"/>
<dbReference type="VEuPathDB" id="FungiDB:PSTT_12046"/>
<comment type="caution">
    <text evidence="1">The sequence shown here is derived from an EMBL/GenBank/DDBJ whole genome shotgun (WGS) entry which is preliminary data.</text>
</comment>
<reference evidence="1" key="1">
    <citation type="submission" date="2017-12" db="EMBL/GenBank/DDBJ databases">
        <title>Gene loss provides genomic basis for host adaptation in cereal stripe rust fungi.</title>
        <authorList>
            <person name="Xia C."/>
        </authorList>
    </citation>
    <scope>NUCLEOTIDE SEQUENCE [LARGE SCALE GENOMIC DNA]</scope>
    <source>
        <strain evidence="1">93-210</strain>
    </source>
</reference>
<proteinExistence type="predicted"/>
<gene>
    <name evidence="1" type="ORF">PSTT_12046</name>
</gene>
<name>A0A2S4UY27_9BASI</name>
<organism evidence="1 2">
    <name type="scientific">Puccinia striiformis</name>
    <dbReference type="NCBI Taxonomy" id="27350"/>
    <lineage>
        <taxon>Eukaryota</taxon>
        <taxon>Fungi</taxon>
        <taxon>Dikarya</taxon>
        <taxon>Basidiomycota</taxon>
        <taxon>Pucciniomycotina</taxon>
        <taxon>Pucciniomycetes</taxon>
        <taxon>Pucciniales</taxon>
        <taxon>Pucciniaceae</taxon>
        <taxon>Puccinia</taxon>
    </lineage>
</organism>
<dbReference type="Proteomes" id="UP000239156">
    <property type="component" value="Unassembled WGS sequence"/>
</dbReference>
<dbReference type="EMBL" id="PKSL01000148">
    <property type="protein sequence ID" value="POW02085.1"/>
    <property type="molecule type" value="Genomic_DNA"/>
</dbReference>
<dbReference type="AlphaFoldDB" id="A0A2S4UY27"/>
<keyword evidence="2" id="KW-1185">Reference proteome</keyword>